<protein>
    <submittedName>
        <fullName evidence="1">HAMP domain-containing sensor histidine kinase</fullName>
    </submittedName>
</protein>
<dbReference type="EMBL" id="JBBKAJ010000022">
    <property type="protein sequence ID" value="MEJ8636932.1"/>
    <property type="molecule type" value="Genomic_DNA"/>
</dbReference>
<name>A0ACC6PZX5_9ACTN</name>
<keyword evidence="2" id="KW-1185">Reference proteome</keyword>
<organism evidence="1 2">
    <name type="scientific">Streptomyces achmelvichensis</name>
    <dbReference type="NCBI Taxonomy" id="3134111"/>
    <lineage>
        <taxon>Bacteria</taxon>
        <taxon>Bacillati</taxon>
        <taxon>Actinomycetota</taxon>
        <taxon>Actinomycetes</taxon>
        <taxon>Kitasatosporales</taxon>
        <taxon>Streptomycetaceae</taxon>
        <taxon>Streptomyces</taxon>
    </lineage>
</organism>
<sequence>MRRLLRAGARHTRRHGIHSLRAKLTIVNVALLALGIAAATAVSLMGMRHYLLDRVDTELLGSRNALQRTGFTQKEVDSLSAISALMEEFAPGNGERSPLPGSETVFVALDAQHRPIALAKIPPTRRQTELADAVRDPVSYADSAEVHDVRVGGDPHRAVGSRLADGTIVLMATDTGAVHSGVKKALKLDLAFGTFLLVLLALLTMLGAQHRLRPLEDMVETASAIAEGDLTRRVPAGRDPVTETEQLRVALNSMLHQVETAFETREHSAAQLRRFVANASHELRTPLAAIRGYLQLYDKGMLRAPADRTRALARMTAEADRMGRLVEELLTLARLDQQPRPRMCTVDVSRLVRDAADDLRAQQPQRPLTVRAEGSVTVRGDEAGLRQVAGNLLANVRAHTPADAPVTVELTREEGDGRGPGAVRLRVTDEGPGMAAADADRVFDRFFRAAGEADSSSRRPPGSGLGMAIVQAVVTAHGGAVTVRTAPGEGLTVNVELPATARAATPAPRSPVEPKDAGAGAKEAGEGRDLAPGQGAGTDHDARHGTGTG</sequence>
<reference evidence="1" key="1">
    <citation type="submission" date="2024-03" db="EMBL/GenBank/DDBJ databases">
        <title>Novel Streptomyces species of biotechnological and ecological value are a feature of Machair soil.</title>
        <authorList>
            <person name="Prole J.R."/>
            <person name="Goodfellow M."/>
            <person name="Allenby N."/>
            <person name="Ward A.C."/>
        </authorList>
    </citation>
    <scope>NUCLEOTIDE SEQUENCE</scope>
    <source>
        <strain evidence="1">MS2.AVA.5</strain>
    </source>
</reference>
<accession>A0ACC6PZX5</accession>
<gene>
    <name evidence="1" type="ORF">WKI67_26570</name>
</gene>
<comment type="caution">
    <text evidence="1">The sequence shown here is derived from an EMBL/GenBank/DDBJ whole genome shotgun (WGS) entry which is preliminary data.</text>
</comment>
<keyword evidence="1" id="KW-0418">Kinase</keyword>
<keyword evidence="1" id="KW-0808">Transferase</keyword>
<evidence type="ECO:0000313" key="1">
    <source>
        <dbReference type="EMBL" id="MEJ8636932.1"/>
    </source>
</evidence>
<dbReference type="Proteomes" id="UP001377168">
    <property type="component" value="Unassembled WGS sequence"/>
</dbReference>
<proteinExistence type="predicted"/>
<evidence type="ECO:0000313" key="2">
    <source>
        <dbReference type="Proteomes" id="UP001377168"/>
    </source>
</evidence>